<dbReference type="AlphaFoldDB" id="A0A3M7SN87"/>
<dbReference type="InterPro" id="IPR011009">
    <property type="entry name" value="Kinase-like_dom_sf"/>
</dbReference>
<dbReference type="Gene3D" id="1.10.510.10">
    <property type="entry name" value="Transferase(Phosphotransferase) domain 1"/>
    <property type="match status" value="1"/>
</dbReference>
<dbReference type="Proteomes" id="UP000276133">
    <property type="component" value="Unassembled WGS sequence"/>
</dbReference>
<dbReference type="GO" id="GO:0005524">
    <property type="term" value="F:ATP binding"/>
    <property type="evidence" value="ECO:0007669"/>
    <property type="project" value="UniProtKB-UniRule"/>
</dbReference>
<evidence type="ECO:0000256" key="4">
    <source>
        <dbReference type="ARBA" id="ARBA00022840"/>
    </source>
</evidence>
<comment type="caution">
    <text evidence="8">The sequence shown here is derived from an EMBL/GenBank/DDBJ whole genome shotgun (WGS) entry which is preliminary data.</text>
</comment>
<comment type="similarity">
    <text evidence="6">Belongs to the protein kinase superfamily.</text>
</comment>
<dbReference type="InterPro" id="IPR045269">
    <property type="entry name" value="Atg1-like"/>
</dbReference>
<dbReference type="GO" id="GO:0016020">
    <property type="term" value="C:membrane"/>
    <property type="evidence" value="ECO:0007669"/>
    <property type="project" value="TreeGrafter"/>
</dbReference>
<keyword evidence="9" id="KW-1185">Reference proteome</keyword>
<feature type="binding site" evidence="5">
    <location>
        <position position="84"/>
    </location>
    <ligand>
        <name>ATP</name>
        <dbReference type="ChEBI" id="CHEBI:30616"/>
    </ligand>
</feature>
<dbReference type="PROSITE" id="PS50011">
    <property type="entry name" value="PROTEIN_KINASE_DOM"/>
    <property type="match status" value="1"/>
</dbReference>
<evidence type="ECO:0000256" key="1">
    <source>
        <dbReference type="ARBA" id="ARBA00022679"/>
    </source>
</evidence>
<dbReference type="GO" id="GO:0005829">
    <property type="term" value="C:cytosol"/>
    <property type="evidence" value="ECO:0007669"/>
    <property type="project" value="TreeGrafter"/>
</dbReference>
<accession>A0A3M7SN87</accession>
<keyword evidence="1" id="KW-0808">Transferase</keyword>
<dbReference type="GO" id="GO:0000407">
    <property type="term" value="C:phagophore assembly site"/>
    <property type="evidence" value="ECO:0007669"/>
    <property type="project" value="TreeGrafter"/>
</dbReference>
<keyword evidence="3" id="KW-0418">Kinase</keyword>
<keyword evidence="4 5" id="KW-0067">ATP-binding</keyword>
<dbReference type="SMART" id="SM00220">
    <property type="entry name" value="S_TKc"/>
    <property type="match status" value="1"/>
</dbReference>
<reference evidence="8 9" key="1">
    <citation type="journal article" date="2018" name="Sci. Rep.">
        <title>Genomic signatures of local adaptation to the degree of environmental predictability in rotifers.</title>
        <authorList>
            <person name="Franch-Gras L."/>
            <person name="Hahn C."/>
            <person name="Garcia-Roger E.M."/>
            <person name="Carmona M.J."/>
            <person name="Serra M."/>
            <person name="Gomez A."/>
        </authorList>
    </citation>
    <scope>NUCLEOTIDE SEQUENCE [LARGE SCALE GENOMIC DNA]</scope>
    <source>
        <strain evidence="8">HYR1</strain>
    </source>
</reference>
<dbReference type="InterPro" id="IPR008271">
    <property type="entry name" value="Ser/Thr_kinase_AS"/>
</dbReference>
<sequence>MFKEQNVNLNIEFIDICFGLQNGFKPKGNFYLIDNNIPTDERLIHFLKSNLKNFGFQIENVLGKGNYGVVFAAKSEQYGNVAIKIAANTDGVLYDFESKQECCYHPIGNCDRCSKPVHKLVPFEVANAIFTHDADGVVRSKAFGIISTNTRLLFYILVMEKIENSMTLLSFTQKCFKKFNKDIRKKYIKNALAKLNEINMNLINNQNIFHNDLKSDNILVKVKDASRFKKCGSGRQDLEFYLIDFGNAILNVDKKDHAGNFYMSVDQAPDVSCQQNYVNMAKMLSWYLGVIGFEMCSNGIEKANVGADANVCHSINSGMAQNSNSFDHFINKNYNQKSLKLCYENFFYCDNYYKIIISSIISNIYTFICFQEKTDH</sequence>
<dbReference type="EMBL" id="REGN01001097">
    <property type="protein sequence ID" value="RNA37077.1"/>
    <property type="molecule type" value="Genomic_DNA"/>
</dbReference>
<gene>
    <name evidence="8" type="ORF">BpHYR1_005819</name>
</gene>
<dbReference type="PANTHER" id="PTHR24348">
    <property type="entry name" value="SERINE/THREONINE-PROTEIN KINASE UNC-51-RELATED"/>
    <property type="match status" value="1"/>
</dbReference>
<evidence type="ECO:0000313" key="8">
    <source>
        <dbReference type="EMBL" id="RNA37077.1"/>
    </source>
</evidence>
<dbReference type="InterPro" id="IPR000719">
    <property type="entry name" value="Prot_kinase_dom"/>
</dbReference>
<dbReference type="OrthoDB" id="10354734at2759"/>
<dbReference type="GO" id="GO:0000045">
    <property type="term" value="P:autophagosome assembly"/>
    <property type="evidence" value="ECO:0007669"/>
    <property type="project" value="TreeGrafter"/>
</dbReference>
<protein>
    <recommendedName>
        <fullName evidence="7">Protein kinase domain-containing protein</fullName>
    </recommendedName>
</protein>
<keyword evidence="6" id="KW-0723">Serine/threonine-protein kinase</keyword>
<dbReference type="PANTHER" id="PTHR24348:SF22">
    <property type="entry name" value="NON-SPECIFIC SERINE_THREONINE PROTEIN KINASE"/>
    <property type="match status" value="1"/>
</dbReference>
<evidence type="ECO:0000256" key="2">
    <source>
        <dbReference type="ARBA" id="ARBA00022741"/>
    </source>
</evidence>
<dbReference type="GO" id="GO:0010506">
    <property type="term" value="P:regulation of autophagy"/>
    <property type="evidence" value="ECO:0007669"/>
    <property type="project" value="InterPro"/>
</dbReference>
<evidence type="ECO:0000259" key="7">
    <source>
        <dbReference type="PROSITE" id="PS50011"/>
    </source>
</evidence>
<dbReference type="PROSITE" id="PS00107">
    <property type="entry name" value="PROTEIN_KINASE_ATP"/>
    <property type="match status" value="1"/>
</dbReference>
<dbReference type="SUPFAM" id="SSF56112">
    <property type="entry name" value="Protein kinase-like (PK-like)"/>
    <property type="match status" value="1"/>
</dbReference>
<feature type="domain" description="Protein kinase" evidence="7">
    <location>
        <begin position="56"/>
        <end position="368"/>
    </location>
</feature>
<dbReference type="InterPro" id="IPR017441">
    <property type="entry name" value="Protein_kinase_ATP_BS"/>
</dbReference>
<keyword evidence="2 5" id="KW-0547">Nucleotide-binding</keyword>
<dbReference type="PROSITE" id="PS00108">
    <property type="entry name" value="PROTEIN_KINASE_ST"/>
    <property type="match status" value="1"/>
</dbReference>
<evidence type="ECO:0000313" key="9">
    <source>
        <dbReference type="Proteomes" id="UP000276133"/>
    </source>
</evidence>
<organism evidence="8 9">
    <name type="scientific">Brachionus plicatilis</name>
    <name type="common">Marine rotifer</name>
    <name type="synonym">Brachionus muelleri</name>
    <dbReference type="NCBI Taxonomy" id="10195"/>
    <lineage>
        <taxon>Eukaryota</taxon>
        <taxon>Metazoa</taxon>
        <taxon>Spiralia</taxon>
        <taxon>Gnathifera</taxon>
        <taxon>Rotifera</taxon>
        <taxon>Eurotatoria</taxon>
        <taxon>Monogononta</taxon>
        <taxon>Pseudotrocha</taxon>
        <taxon>Ploima</taxon>
        <taxon>Brachionidae</taxon>
        <taxon>Brachionus</taxon>
    </lineage>
</organism>
<dbReference type="GO" id="GO:0005776">
    <property type="term" value="C:autophagosome"/>
    <property type="evidence" value="ECO:0007669"/>
    <property type="project" value="TreeGrafter"/>
</dbReference>
<name>A0A3M7SN87_BRAPC</name>
<evidence type="ECO:0000256" key="6">
    <source>
        <dbReference type="RuleBase" id="RU000304"/>
    </source>
</evidence>
<evidence type="ECO:0000256" key="5">
    <source>
        <dbReference type="PROSITE-ProRule" id="PRU10141"/>
    </source>
</evidence>
<evidence type="ECO:0000256" key="3">
    <source>
        <dbReference type="ARBA" id="ARBA00022777"/>
    </source>
</evidence>
<proteinExistence type="inferred from homology"/>
<dbReference type="GO" id="GO:0004674">
    <property type="term" value="F:protein serine/threonine kinase activity"/>
    <property type="evidence" value="ECO:0007669"/>
    <property type="project" value="UniProtKB-KW"/>
</dbReference>